<keyword evidence="3" id="KW-1185">Reference proteome</keyword>
<dbReference type="STRING" id="391180.A0A2Y9ITA1"/>
<accession>A0A2Y9ITA1</accession>
<dbReference type="InterPro" id="IPR012337">
    <property type="entry name" value="RNaseH-like_sf"/>
</dbReference>
<dbReference type="SUPFAM" id="SSF53098">
    <property type="entry name" value="Ribonuclease H-like"/>
    <property type="match status" value="1"/>
</dbReference>
<protein>
    <submittedName>
        <fullName evidence="4">Uncharacterized protein LOC111142568</fullName>
    </submittedName>
</protein>
<dbReference type="InterPro" id="IPR036397">
    <property type="entry name" value="RNaseH_sf"/>
</dbReference>
<sequence>MTNARLTYYQGLLLDAPRIIFAEPTALNPAILLPTPDLEAPLHDCQIMTEITQVRPDLQDTALPDNEWIWYTDESSFVMDGVRRAGAAVVGQDGNVIWSASLPPGTSAQKAELIALAEALERAEGNRVTVYTESRYAFGTVHVHGAIYRERGFVTAEGKELRNLPEVQRLLAAMQKQLSTYLDTSLPGPRRLKKTGERMRPPKRRQ</sequence>
<dbReference type="GO" id="GO:0003676">
    <property type="term" value="F:nucleic acid binding"/>
    <property type="evidence" value="ECO:0007669"/>
    <property type="project" value="InterPro"/>
</dbReference>
<dbReference type="PROSITE" id="PS50879">
    <property type="entry name" value="RNASE_H_1"/>
    <property type="match status" value="1"/>
</dbReference>
<dbReference type="GeneID" id="111142568"/>
<reference evidence="4" key="1">
    <citation type="submission" date="2025-08" db="UniProtKB">
        <authorList>
            <consortium name="RefSeq"/>
        </authorList>
    </citation>
    <scope>IDENTIFICATION</scope>
    <source>
        <tissue evidence="4">Blood</tissue>
    </source>
</reference>
<proteinExistence type="predicted"/>
<dbReference type="KEGG" id="elk:111142568"/>
<evidence type="ECO:0000256" key="1">
    <source>
        <dbReference type="SAM" id="MobiDB-lite"/>
    </source>
</evidence>
<dbReference type="InterPro" id="IPR002156">
    <property type="entry name" value="RNaseH_domain"/>
</dbReference>
<name>A0A2Y9ITA1_ENHLU</name>
<evidence type="ECO:0000313" key="3">
    <source>
        <dbReference type="Proteomes" id="UP000248482"/>
    </source>
</evidence>
<feature type="domain" description="RNase H type-1" evidence="2">
    <location>
        <begin position="64"/>
        <end position="206"/>
    </location>
</feature>
<dbReference type="RefSeq" id="XP_022351546.1">
    <property type="nucleotide sequence ID" value="XM_022495838.1"/>
</dbReference>
<dbReference type="AlphaFoldDB" id="A0A2Y9ITA1"/>
<evidence type="ECO:0000313" key="4">
    <source>
        <dbReference type="RefSeq" id="XP_022351546.1"/>
    </source>
</evidence>
<dbReference type="OrthoDB" id="9908810at2759"/>
<organism evidence="3 4">
    <name type="scientific">Enhydra lutris kenyoni</name>
    <name type="common">northern sea otter</name>
    <dbReference type="NCBI Taxonomy" id="391180"/>
    <lineage>
        <taxon>Eukaryota</taxon>
        <taxon>Metazoa</taxon>
        <taxon>Chordata</taxon>
        <taxon>Craniata</taxon>
        <taxon>Vertebrata</taxon>
        <taxon>Euteleostomi</taxon>
        <taxon>Mammalia</taxon>
        <taxon>Eutheria</taxon>
        <taxon>Laurasiatheria</taxon>
        <taxon>Carnivora</taxon>
        <taxon>Caniformia</taxon>
        <taxon>Musteloidea</taxon>
        <taxon>Mustelidae</taxon>
        <taxon>Lutrinae</taxon>
        <taxon>Enhydra</taxon>
    </lineage>
</organism>
<feature type="region of interest" description="Disordered" evidence="1">
    <location>
        <begin position="183"/>
        <end position="206"/>
    </location>
</feature>
<dbReference type="Pfam" id="PF00075">
    <property type="entry name" value="RNase_H"/>
    <property type="match status" value="1"/>
</dbReference>
<dbReference type="Gene3D" id="3.30.420.10">
    <property type="entry name" value="Ribonuclease H-like superfamily/Ribonuclease H"/>
    <property type="match status" value="1"/>
</dbReference>
<dbReference type="GO" id="GO:0004523">
    <property type="term" value="F:RNA-DNA hybrid ribonuclease activity"/>
    <property type="evidence" value="ECO:0007669"/>
    <property type="project" value="InterPro"/>
</dbReference>
<evidence type="ECO:0000259" key="2">
    <source>
        <dbReference type="PROSITE" id="PS50879"/>
    </source>
</evidence>
<dbReference type="Proteomes" id="UP000248482">
    <property type="component" value="Unplaced"/>
</dbReference>
<gene>
    <name evidence="4" type="primary">LOC111142568</name>
</gene>